<keyword evidence="4" id="KW-1185">Reference proteome</keyword>
<name>A0A5E4MPD3_9HEMI</name>
<proteinExistence type="predicted"/>
<evidence type="ECO:0000259" key="2">
    <source>
        <dbReference type="PROSITE" id="PS51029"/>
    </source>
</evidence>
<feature type="domain" description="MADF" evidence="2">
    <location>
        <begin position="39"/>
        <end position="129"/>
    </location>
</feature>
<dbReference type="InterPro" id="IPR006578">
    <property type="entry name" value="MADF-dom"/>
</dbReference>
<evidence type="ECO:0000313" key="3">
    <source>
        <dbReference type="EMBL" id="VVC32182.1"/>
    </source>
</evidence>
<dbReference type="PROSITE" id="PS51029">
    <property type="entry name" value="MADF"/>
    <property type="match status" value="1"/>
</dbReference>
<protein>
    <submittedName>
        <fullName evidence="3">MADF domain</fullName>
    </submittedName>
</protein>
<evidence type="ECO:0000313" key="4">
    <source>
        <dbReference type="Proteomes" id="UP000325440"/>
    </source>
</evidence>
<sequence>MTPTALVQGKLCANCGCFIPNELKQNHKCQRQNYTSDQTLIACVEARRPLWDSKMPKVERTNEIKDQLWSEVQKELNGKYEIHVLANKWKYLKEEYTRRKNSQAQKRRSGSNKEWVHMKQLKFLDSIGTRKSNALSTPSTTDIFEPETSIDESVNFEDILKNKKRNRQQDDSTQDNSTQDYSIQDYSTQDYSTQDYSNQDYSNQSNVELILNELKSSRSLSSPPPAPTSDDLFCKYLSSIMAQLPKEKKLKLQSKFISDINDVINESEH</sequence>
<accession>A0A5E4MPD3</accession>
<organism evidence="3 4">
    <name type="scientific">Cinara cedri</name>
    <dbReference type="NCBI Taxonomy" id="506608"/>
    <lineage>
        <taxon>Eukaryota</taxon>
        <taxon>Metazoa</taxon>
        <taxon>Ecdysozoa</taxon>
        <taxon>Arthropoda</taxon>
        <taxon>Hexapoda</taxon>
        <taxon>Insecta</taxon>
        <taxon>Pterygota</taxon>
        <taxon>Neoptera</taxon>
        <taxon>Paraneoptera</taxon>
        <taxon>Hemiptera</taxon>
        <taxon>Sternorrhyncha</taxon>
        <taxon>Aphidomorpha</taxon>
        <taxon>Aphidoidea</taxon>
        <taxon>Aphididae</taxon>
        <taxon>Lachninae</taxon>
        <taxon>Cinara</taxon>
    </lineage>
</organism>
<dbReference type="OrthoDB" id="6159213at2759"/>
<dbReference type="InterPro" id="IPR039353">
    <property type="entry name" value="TF_Adf1"/>
</dbReference>
<dbReference type="EMBL" id="CABPRJ010000953">
    <property type="protein sequence ID" value="VVC32182.1"/>
    <property type="molecule type" value="Genomic_DNA"/>
</dbReference>
<dbReference type="Pfam" id="PF10545">
    <property type="entry name" value="MADF_DNA_bdg"/>
    <property type="match status" value="1"/>
</dbReference>
<dbReference type="AlphaFoldDB" id="A0A5E4MPD3"/>
<dbReference type="Proteomes" id="UP000325440">
    <property type="component" value="Unassembled WGS sequence"/>
</dbReference>
<dbReference type="PANTHER" id="PTHR12243:SF67">
    <property type="entry name" value="COREPRESSOR OF PANGOLIN, ISOFORM A-RELATED"/>
    <property type="match status" value="1"/>
</dbReference>
<evidence type="ECO:0000256" key="1">
    <source>
        <dbReference type="SAM" id="MobiDB-lite"/>
    </source>
</evidence>
<dbReference type="PANTHER" id="PTHR12243">
    <property type="entry name" value="MADF DOMAIN TRANSCRIPTION FACTOR"/>
    <property type="match status" value="1"/>
</dbReference>
<gene>
    <name evidence="3" type="ORF">CINCED_3A014035</name>
</gene>
<dbReference type="SMART" id="SM00595">
    <property type="entry name" value="MADF"/>
    <property type="match status" value="1"/>
</dbReference>
<feature type="region of interest" description="Disordered" evidence="1">
    <location>
        <begin position="161"/>
        <end position="183"/>
    </location>
</feature>
<reference evidence="3 4" key="1">
    <citation type="submission" date="2019-08" db="EMBL/GenBank/DDBJ databases">
        <authorList>
            <person name="Alioto T."/>
            <person name="Alioto T."/>
            <person name="Gomez Garrido J."/>
        </authorList>
    </citation>
    <scope>NUCLEOTIDE SEQUENCE [LARGE SCALE GENOMIC DNA]</scope>
</reference>